<feature type="transmembrane region" description="Helical" evidence="1">
    <location>
        <begin position="199"/>
        <end position="223"/>
    </location>
</feature>
<feature type="transmembrane region" description="Helical" evidence="1">
    <location>
        <begin position="276"/>
        <end position="294"/>
    </location>
</feature>
<dbReference type="GeneID" id="68694590"/>
<protein>
    <submittedName>
        <fullName evidence="3">Abi/CAAX domain protein</fullName>
    </submittedName>
</protein>
<feature type="transmembrane region" description="Helical" evidence="1">
    <location>
        <begin position="326"/>
        <end position="348"/>
    </location>
</feature>
<evidence type="ECO:0000313" key="3">
    <source>
        <dbReference type="EMBL" id="QCC45650.1"/>
    </source>
</evidence>
<reference evidence="3" key="3">
    <citation type="journal article" name="MicrobiologyOpen">
        <title>Whole-genome comparison between the type strain of Halobacterium salinarum (DSM 3754(T)) and the laboratory strains R1 and NRC-1.</title>
        <authorList>
            <person name="Pfeiffer F."/>
            <person name="Losensky G."/>
            <person name="Marchfelder A."/>
            <person name="Habermann B."/>
            <person name="Dyall-Smith M."/>
        </authorList>
    </citation>
    <scope>NUCLEOTIDE SEQUENCE</scope>
    <source>
        <strain evidence="3">91-R6</strain>
    </source>
</reference>
<gene>
    <name evidence="4" type="ORF">APQ99_00424</name>
    <name evidence="3" type="ORF">HBSAL_10035</name>
</gene>
<reference evidence="4 6" key="2">
    <citation type="submission" date="2019-07" db="EMBL/GenBank/DDBJ databases">
        <title>Genomic Encyclopedia of Archaeal and Bacterial Type Strains, Phase II (KMG-II): from individual species to whole genera.</title>
        <authorList>
            <person name="Goeker M."/>
        </authorList>
    </citation>
    <scope>NUCLEOTIDE SEQUENCE [LARGE SCALE GENOMIC DNA]</scope>
    <source>
        <strain evidence="4 6">DSM 3754</strain>
    </source>
</reference>
<dbReference type="Pfam" id="PF02517">
    <property type="entry name" value="Rce1-like"/>
    <property type="match status" value="1"/>
</dbReference>
<accession>A0A4D6GUT8</accession>
<dbReference type="EMBL" id="CP038631">
    <property type="protein sequence ID" value="QCC45650.1"/>
    <property type="molecule type" value="Genomic_DNA"/>
</dbReference>
<dbReference type="EMBL" id="VRYN01000001">
    <property type="protein sequence ID" value="TYO81911.1"/>
    <property type="molecule type" value="Genomic_DNA"/>
</dbReference>
<feature type="transmembrane region" description="Helical" evidence="1">
    <location>
        <begin position="158"/>
        <end position="179"/>
    </location>
</feature>
<dbReference type="RefSeq" id="WP_010903466.1">
    <property type="nucleotide sequence ID" value="NZ_VRYN01000001.1"/>
</dbReference>
<feature type="transmembrane region" description="Helical" evidence="1">
    <location>
        <begin position="61"/>
        <end position="84"/>
    </location>
</feature>
<dbReference type="Proteomes" id="UP000323075">
    <property type="component" value="Unassembled WGS sequence"/>
</dbReference>
<feature type="transmembrane region" description="Helical" evidence="1">
    <location>
        <begin position="12"/>
        <end position="30"/>
    </location>
</feature>
<dbReference type="InterPro" id="IPR052710">
    <property type="entry name" value="CAAX_protease"/>
</dbReference>
<evidence type="ECO:0000313" key="5">
    <source>
        <dbReference type="Proteomes" id="UP000296216"/>
    </source>
</evidence>
<evidence type="ECO:0000256" key="1">
    <source>
        <dbReference type="SAM" id="Phobius"/>
    </source>
</evidence>
<keyword evidence="1" id="KW-0812">Transmembrane</keyword>
<dbReference type="GO" id="GO:0004175">
    <property type="term" value="F:endopeptidase activity"/>
    <property type="evidence" value="ECO:0007669"/>
    <property type="project" value="UniProtKB-ARBA"/>
</dbReference>
<name>A0A4D6GUT8_HALS9</name>
<dbReference type="Proteomes" id="UP000296216">
    <property type="component" value="Chromosome"/>
</dbReference>
<proteinExistence type="predicted"/>
<evidence type="ECO:0000313" key="4">
    <source>
        <dbReference type="EMBL" id="TYO81911.1"/>
    </source>
</evidence>
<keyword evidence="1" id="KW-1133">Transmembrane helix</keyword>
<feature type="domain" description="CAAX prenyl protease 2/Lysostaphin resistance protein A-like" evidence="2">
    <location>
        <begin position="240"/>
        <end position="339"/>
    </location>
</feature>
<dbReference type="GO" id="GO:0080120">
    <property type="term" value="P:CAAX-box protein maturation"/>
    <property type="evidence" value="ECO:0007669"/>
    <property type="project" value="UniProtKB-ARBA"/>
</dbReference>
<dbReference type="InterPro" id="IPR003675">
    <property type="entry name" value="Rce1/LyrA-like_dom"/>
</dbReference>
<organism evidence="3 5">
    <name type="scientific">Halobacterium salinarum (strain ATCC 33171 / DSM 3754 / JCM 8978 / NBRC 102687 / NCIMB 764 / 91-R6)</name>
    <dbReference type="NCBI Taxonomy" id="2597657"/>
    <lineage>
        <taxon>Archaea</taxon>
        <taxon>Methanobacteriati</taxon>
        <taxon>Methanobacteriota</taxon>
        <taxon>Stenosarchaea group</taxon>
        <taxon>Halobacteria</taxon>
        <taxon>Halobacteriales</taxon>
        <taxon>Halobacteriaceae</taxon>
        <taxon>Halobacterium</taxon>
    </lineage>
</organism>
<feature type="transmembrane region" description="Helical" evidence="1">
    <location>
        <begin position="36"/>
        <end position="54"/>
    </location>
</feature>
<feature type="transmembrane region" description="Helical" evidence="1">
    <location>
        <begin position="300"/>
        <end position="319"/>
    </location>
</feature>
<evidence type="ECO:0000259" key="2">
    <source>
        <dbReference type="Pfam" id="PF02517"/>
    </source>
</evidence>
<dbReference type="PANTHER" id="PTHR36435">
    <property type="entry name" value="SLR1288 PROTEIN"/>
    <property type="match status" value="1"/>
</dbReference>
<feature type="transmembrane region" description="Helical" evidence="1">
    <location>
        <begin position="96"/>
        <end position="117"/>
    </location>
</feature>
<evidence type="ECO:0000313" key="6">
    <source>
        <dbReference type="Proteomes" id="UP000323075"/>
    </source>
</evidence>
<dbReference type="AlphaFoldDB" id="A0A4D6GUT8"/>
<feature type="transmembrane region" description="Helical" evidence="1">
    <location>
        <begin position="238"/>
        <end position="255"/>
    </location>
</feature>
<feature type="transmembrane region" description="Helical" evidence="1">
    <location>
        <begin position="129"/>
        <end position="152"/>
    </location>
</feature>
<dbReference type="PANTHER" id="PTHR36435:SF1">
    <property type="entry name" value="CAAX AMINO TERMINAL PROTEASE FAMILY PROTEIN"/>
    <property type="match status" value="1"/>
</dbReference>
<sequence>MPTPPVSDRYASTVGFVVAGVGLAATLLDWAPAADAVAHAATACAAVATLAFAGRRHGTGPAWLSGVGTGAGGALSLTAAAALLSMTGPVTAGPAVALFAGIGVIGAGLAAVAGVGADGVRARERAVGVAVVVSAGALVASSLLAAIAAGIAPDAPTVAYPVRAAVSSVGLGIMGVAFVRASDVAGIDTPTVTRRDVGVAAGGVGAIFALHLGLNVVVTALALPQTQHGLIEAARKTPAMLVPLAVVSLVFVAPGEELLARNAVQKYLYDAYSRRSAVVVASFVFAASHLLAYAGTAAPGAVMVALARVFVVSLVLGVAYERTDNLLAPIVIHGVYDAVQFGLAYWQFT</sequence>
<keyword evidence="1" id="KW-0472">Membrane</keyword>
<reference evidence="3 5" key="1">
    <citation type="journal article" date="2019" name="Microbiol. Resour. Announc.">
        <title>The Genome Sequence of the Halobacterium salinarum Type Strain Is Closely Related to That of Laboratory Strains NRC-1 and R1.</title>
        <authorList>
            <person name="Pfeiffer F."/>
            <person name="Marchfelder A."/>
            <person name="Habermann B."/>
            <person name="Dyall-Smith M.L."/>
        </authorList>
    </citation>
    <scope>NUCLEOTIDE SEQUENCE [LARGE SCALE GENOMIC DNA]</scope>
    <source>
        <strain evidence="3">91-R6</strain>
        <strain evidence="5">ATCC 33171 / DSM 3754 / JCM 8978 / NBRC 102687 / NCIMB 764 / 91-R6</strain>
    </source>
</reference>